<organism evidence="5 6">
    <name type="scientific">Cryptolaemus montrouzieri</name>
    <dbReference type="NCBI Taxonomy" id="559131"/>
    <lineage>
        <taxon>Eukaryota</taxon>
        <taxon>Metazoa</taxon>
        <taxon>Ecdysozoa</taxon>
        <taxon>Arthropoda</taxon>
        <taxon>Hexapoda</taxon>
        <taxon>Insecta</taxon>
        <taxon>Pterygota</taxon>
        <taxon>Neoptera</taxon>
        <taxon>Endopterygota</taxon>
        <taxon>Coleoptera</taxon>
        <taxon>Polyphaga</taxon>
        <taxon>Cucujiformia</taxon>
        <taxon>Coccinelloidea</taxon>
        <taxon>Coccinellidae</taxon>
        <taxon>Scymninae</taxon>
        <taxon>Scymnini</taxon>
        <taxon>Cryptolaemus</taxon>
    </lineage>
</organism>
<keyword evidence="6" id="KW-1185">Reference proteome</keyword>
<sequence length="250" mass="27871">MDMYWNENNVPHLFRVKMADNNQKNDVVLAPTCMESVNRIVKLPVVESSIQTATNVYGKVKDMNEYAKWGFETMENTLHTVLETGKPYAIPVVQKLDGPIKKVDSVLCSGLDYVESKVPAVKLPPGEIISQLYTSTREYVHDNVTPKVDSAYKSVQGMVDPAVQTAKNVVNPAVQAAKKVTDPAVNLAKPTVEAAYKIVEPMVQPAVDRANALKDYSVQKVEEFLHRETRTEEGTENSDCEDCRKDTQSH</sequence>
<feature type="compositionally biased region" description="Basic and acidic residues" evidence="4">
    <location>
        <begin position="241"/>
        <end position="250"/>
    </location>
</feature>
<proteinExistence type="inferred from homology"/>
<dbReference type="AlphaFoldDB" id="A0ABD2MLK0"/>
<dbReference type="Pfam" id="PF03036">
    <property type="entry name" value="Perilipin"/>
    <property type="match status" value="1"/>
</dbReference>
<comment type="subcellular location">
    <subcellularLocation>
        <location evidence="1">Lipid droplet</location>
    </subcellularLocation>
</comment>
<dbReference type="PANTHER" id="PTHR14024">
    <property type="entry name" value="PERILIPIN"/>
    <property type="match status" value="1"/>
</dbReference>
<feature type="region of interest" description="Disordered" evidence="4">
    <location>
        <begin position="227"/>
        <end position="250"/>
    </location>
</feature>
<dbReference type="PANTHER" id="PTHR14024:SF49">
    <property type="entry name" value="LIPID STORAGE DROPLETS SURFACE-BINDING PROTEIN 1"/>
    <property type="match status" value="1"/>
</dbReference>
<gene>
    <name evidence="5" type="ORF">HHI36_011374</name>
</gene>
<evidence type="ECO:0000256" key="2">
    <source>
        <dbReference type="ARBA" id="ARBA00006311"/>
    </source>
</evidence>
<dbReference type="InterPro" id="IPR004279">
    <property type="entry name" value="Perilipin"/>
</dbReference>
<evidence type="ECO:0000313" key="5">
    <source>
        <dbReference type="EMBL" id="KAL3267240.1"/>
    </source>
</evidence>
<protein>
    <submittedName>
        <fullName evidence="5">Uncharacterized protein</fullName>
    </submittedName>
</protein>
<evidence type="ECO:0000256" key="4">
    <source>
        <dbReference type="SAM" id="MobiDB-lite"/>
    </source>
</evidence>
<keyword evidence="3" id="KW-0551">Lipid droplet</keyword>
<evidence type="ECO:0000256" key="3">
    <source>
        <dbReference type="ARBA" id="ARBA00022677"/>
    </source>
</evidence>
<comment type="similarity">
    <text evidence="2">Belongs to the perilipin family.</text>
</comment>
<evidence type="ECO:0000256" key="1">
    <source>
        <dbReference type="ARBA" id="ARBA00004502"/>
    </source>
</evidence>
<accession>A0ABD2MLK0</accession>
<comment type="caution">
    <text evidence="5">The sequence shown here is derived from an EMBL/GenBank/DDBJ whole genome shotgun (WGS) entry which is preliminary data.</text>
</comment>
<evidence type="ECO:0000313" key="6">
    <source>
        <dbReference type="Proteomes" id="UP001516400"/>
    </source>
</evidence>
<name>A0ABD2MLK0_9CUCU</name>
<dbReference type="EMBL" id="JABFTP020000001">
    <property type="protein sequence ID" value="KAL3267240.1"/>
    <property type="molecule type" value="Genomic_DNA"/>
</dbReference>
<dbReference type="GO" id="GO:0005811">
    <property type="term" value="C:lipid droplet"/>
    <property type="evidence" value="ECO:0007669"/>
    <property type="project" value="UniProtKB-SubCell"/>
</dbReference>
<dbReference type="Proteomes" id="UP001516400">
    <property type="component" value="Unassembled WGS sequence"/>
</dbReference>
<reference evidence="5 6" key="1">
    <citation type="journal article" date="2021" name="BMC Biol.">
        <title>Horizontally acquired antibacterial genes associated with adaptive radiation of ladybird beetles.</title>
        <authorList>
            <person name="Li H.S."/>
            <person name="Tang X.F."/>
            <person name="Huang Y.H."/>
            <person name="Xu Z.Y."/>
            <person name="Chen M.L."/>
            <person name="Du X.Y."/>
            <person name="Qiu B.Y."/>
            <person name="Chen P.T."/>
            <person name="Zhang W."/>
            <person name="Slipinski A."/>
            <person name="Escalona H.E."/>
            <person name="Waterhouse R.M."/>
            <person name="Zwick A."/>
            <person name="Pang H."/>
        </authorList>
    </citation>
    <scope>NUCLEOTIDE SEQUENCE [LARGE SCALE GENOMIC DNA]</scope>
    <source>
        <strain evidence="5">SYSU2018</strain>
    </source>
</reference>